<evidence type="ECO:0000313" key="2">
    <source>
        <dbReference type="EMBL" id="MCU4719301.1"/>
    </source>
</evidence>
<evidence type="ECO:0000259" key="1">
    <source>
        <dbReference type="Pfam" id="PF18765"/>
    </source>
</evidence>
<proteinExistence type="predicted"/>
<protein>
    <submittedName>
        <fullName evidence="3">Nucleotidyltransferase domain-containing protein</fullName>
    </submittedName>
</protein>
<dbReference type="InterPro" id="IPR052930">
    <property type="entry name" value="TA_antitoxin_MntA"/>
</dbReference>
<sequence>MADESNPEREFPIKRVRSTLEEHPVRLAILFGSHATGRTHSDSDVDIAVELDGLQPGDEGFNEAFFGLIAALTRALGTDDVDVVDVHTLGPDFAAAVFEHGTLLLGDDDRFEELRERLTTDRGDRSPAERFDEALRKIDGHLA</sequence>
<dbReference type="Proteomes" id="UP001208186">
    <property type="component" value="Unassembled WGS sequence"/>
</dbReference>
<keyword evidence="4" id="KW-1185">Reference proteome</keyword>
<dbReference type="EMBL" id="JAOPKD010000022">
    <property type="protein sequence ID" value="MCU4728254.1"/>
    <property type="molecule type" value="Genomic_DNA"/>
</dbReference>
<dbReference type="PANTHER" id="PTHR43852">
    <property type="entry name" value="NUCLEOTIDYLTRANSFERASE"/>
    <property type="match status" value="1"/>
</dbReference>
<dbReference type="PANTHER" id="PTHR43852:SF3">
    <property type="entry name" value="NUCLEOTIDYLTRANSFERASE"/>
    <property type="match status" value="1"/>
</dbReference>
<dbReference type="InterPro" id="IPR041633">
    <property type="entry name" value="Polbeta"/>
</dbReference>
<dbReference type="AlphaFoldDB" id="A0AAE3IGJ4"/>
<comment type="caution">
    <text evidence="3">The sequence shown here is derived from an EMBL/GenBank/DDBJ whole genome shotgun (WGS) entry which is preliminary data.</text>
</comment>
<feature type="domain" description="Polymerase beta nucleotidyltransferase" evidence="1">
    <location>
        <begin position="16"/>
        <end position="109"/>
    </location>
</feature>
<organism evidence="3 5">
    <name type="scientific">Halapricum hydrolyticum</name>
    <dbReference type="NCBI Taxonomy" id="2979991"/>
    <lineage>
        <taxon>Archaea</taxon>
        <taxon>Methanobacteriati</taxon>
        <taxon>Methanobacteriota</taxon>
        <taxon>Stenosarchaea group</taxon>
        <taxon>Halobacteria</taxon>
        <taxon>Halobacteriales</taxon>
        <taxon>Haloarculaceae</taxon>
        <taxon>Halapricum</taxon>
    </lineage>
</organism>
<gene>
    <name evidence="3" type="ORF">OB914_14965</name>
    <name evidence="2" type="ORF">OB916_14715</name>
</gene>
<dbReference type="EMBL" id="JAOPKC010000025">
    <property type="protein sequence ID" value="MCU4719301.1"/>
    <property type="molecule type" value="Genomic_DNA"/>
</dbReference>
<dbReference type="Gene3D" id="3.30.460.10">
    <property type="entry name" value="Beta Polymerase, domain 2"/>
    <property type="match status" value="1"/>
</dbReference>
<dbReference type="Pfam" id="PF18765">
    <property type="entry name" value="Polbeta"/>
    <property type="match status" value="1"/>
</dbReference>
<accession>A0AAE3IGJ4</accession>
<reference evidence="3" key="1">
    <citation type="submission" date="2023-02" db="EMBL/GenBank/DDBJ databases">
        <title>Enrichment on poylsaccharides allowed isolation of novel metabolic and taxonomic groups of Haloarchaea.</title>
        <authorList>
            <person name="Sorokin D.Y."/>
            <person name="Elcheninov A.G."/>
            <person name="Khizhniak T.V."/>
            <person name="Kolganova T.V."/>
            <person name="Kublanov I.V."/>
        </authorList>
    </citation>
    <scope>NUCLEOTIDE SEQUENCE</scope>
    <source>
        <strain evidence="2 4">HArc-curdl5-1</strain>
        <strain evidence="3">HArc-curdl7</strain>
    </source>
</reference>
<dbReference type="CDD" id="cd05403">
    <property type="entry name" value="NT_KNTase_like"/>
    <property type="match status" value="1"/>
</dbReference>
<dbReference type="NCBIfam" id="NF047752">
    <property type="entry name" value="MntA_antitoxin"/>
    <property type="match status" value="1"/>
</dbReference>
<evidence type="ECO:0000313" key="3">
    <source>
        <dbReference type="EMBL" id="MCU4728254.1"/>
    </source>
</evidence>
<dbReference type="InterPro" id="IPR043519">
    <property type="entry name" value="NT_sf"/>
</dbReference>
<dbReference type="SUPFAM" id="SSF81301">
    <property type="entry name" value="Nucleotidyltransferase"/>
    <property type="match status" value="1"/>
</dbReference>
<dbReference type="Proteomes" id="UP001209746">
    <property type="component" value="Unassembled WGS sequence"/>
</dbReference>
<evidence type="ECO:0000313" key="5">
    <source>
        <dbReference type="Proteomes" id="UP001209746"/>
    </source>
</evidence>
<name>A0AAE3IGJ4_9EURY</name>
<evidence type="ECO:0000313" key="4">
    <source>
        <dbReference type="Proteomes" id="UP001208186"/>
    </source>
</evidence>
<dbReference type="RefSeq" id="WP_315910049.1">
    <property type="nucleotide sequence ID" value="NZ_JAOPKC010000025.1"/>
</dbReference>